<name>E4N8X8_KITSK</name>
<organism evidence="2 3">
    <name type="scientific">Kitasatospora setae (strain ATCC 33774 / DSM 43861 / JCM 3304 / KCC A-0304 / NBRC 14216 / KM-6054)</name>
    <name type="common">Streptomyces setae</name>
    <dbReference type="NCBI Taxonomy" id="452652"/>
    <lineage>
        <taxon>Bacteria</taxon>
        <taxon>Bacillati</taxon>
        <taxon>Actinomycetota</taxon>
        <taxon>Actinomycetes</taxon>
        <taxon>Kitasatosporales</taxon>
        <taxon>Streptomycetaceae</taxon>
        <taxon>Kitasatospora</taxon>
    </lineage>
</organism>
<dbReference type="Proteomes" id="UP000007076">
    <property type="component" value="Chromosome"/>
</dbReference>
<keyword evidence="3" id="KW-1185">Reference proteome</keyword>
<sequence>MFDSVRMRDRRKRLGLTLAQLAVPLGVHEATVGRWEGGAVEPSVSRVVALAAALRVPFEALLKPVPASVRRVYSAAEAVRCRQPGAVRGEAGRAARPFPYAGAAAVRQVAA</sequence>
<dbReference type="EMBL" id="AP010968">
    <property type="protein sequence ID" value="BAJ27659.1"/>
    <property type="molecule type" value="Genomic_DNA"/>
</dbReference>
<evidence type="ECO:0000259" key="1">
    <source>
        <dbReference type="PROSITE" id="PS50943"/>
    </source>
</evidence>
<feature type="domain" description="HTH cro/C1-type" evidence="1">
    <location>
        <begin position="7"/>
        <end position="61"/>
    </location>
</feature>
<proteinExistence type="predicted"/>
<dbReference type="Gene3D" id="1.10.260.40">
    <property type="entry name" value="lambda repressor-like DNA-binding domains"/>
    <property type="match status" value="1"/>
</dbReference>
<dbReference type="Pfam" id="PF01381">
    <property type="entry name" value="HTH_3"/>
    <property type="match status" value="1"/>
</dbReference>
<dbReference type="HOGENOM" id="CLU_2154989_0_0_11"/>
<dbReference type="InterPro" id="IPR001387">
    <property type="entry name" value="Cro/C1-type_HTH"/>
</dbReference>
<gene>
    <name evidence="2" type="ordered locus">KSE_18340</name>
</gene>
<dbReference type="GO" id="GO:0003677">
    <property type="term" value="F:DNA binding"/>
    <property type="evidence" value="ECO:0007669"/>
    <property type="project" value="InterPro"/>
</dbReference>
<dbReference type="SMART" id="SM00530">
    <property type="entry name" value="HTH_XRE"/>
    <property type="match status" value="1"/>
</dbReference>
<protein>
    <submittedName>
        <fullName evidence="2">Putative transcriptional regulator</fullName>
    </submittedName>
</protein>
<dbReference type="PATRIC" id="fig|452652.3.peg.1839"/>
<dbReference type="PROSITE" id="PS50943">
    <property type="entry name" value="HTH_CROC1"/>
    <property type="match status" value="1"/>
</dbReference>
<dbReference type="RefSeq" id="WP_014134977.1">
    <property type="nucleotide sequence ID" value="NC_016109.1"/>
</dbReference>
<dbReference type="InterPro" id="IPR010982">
    <property type="entry name" value="Lambda_DNA-bd_dom_sf"/>
</dbReference>
<evidence type="ECO:0000313" key="3">
    <source>
        <dbReference type="Proteomes" id="UP000007076"/>
    </source>
</evidence>
<dbReference type="KEGG" id="ksk:KSE_18340"/>
<accession>E4N8X8</accession>
<dbReference type="SUPFAM" id="SSF47413">
    <property type="entry name" value="lambda repressor-like DNA-binding domains"/>
    <property type="match status" value="1"/>
</dbReference>
<evidence type="ECO:0000313" key="2">
    <source>
        <dbReference type="EMBL" id="BAJ27659.1"/>
    </source>
</evidence>
<reference evidence="2 3" key="1">
    <citation type="journal article" date="2010" name="DNA Res.">
        <title>Genome sequence of Kitasatospora setae NBRC 14216T: an evolutionary snapshot of the family Streptomycetaceae.</title>
        <authorList>
            <person name="Ichikawa N."/>
            <person name="Oguchi A."/>
            <person name="Ikeda H."/>
            <person name="Ishikawa J."/>
            <person name="Kitani S."/>
            <person name="Watanabe Y."/>
            <person name="Nakamura S."/>
            <person name="Katano Y."/>
            <person name="Kishi E."/>
            <person name="Sasagawa M."/>
            <person name="Ankai A."/>
            <person name="Fukui S."/>
            <person name="Hashimoto Y."/>
            <person name="Kamata S."/>
            <person name="Otoguro M."/>
            <person name="Tanikawa S."/>
            <person name="Nihira T."/>
            <person name="Horinouchi S."/>
            <person name="Ohnishi Y."/>
            <person name="Hayakawa M."/>
            <person name="Kuzuyama T."/>
            <person name="Arisawa A."/>
            <person name="Nomoto F."/>
            <person name="Miura H."/>
            <person name="Takahashi Y."/>
            <person name="Fujita N."/>
        </authorList>
    </citation>
    <scope>NUCLEOTIDE SEQUENCE [LARGE SCALE GENOMIC DNA]</scope>
    <source>
        <strain evidence="3">ATCC 33774 / DSM 43861 / JCM 3304 / KCC A-0304 / NBRC 14216 / KM-6054</strain>
    </source>
</reference>
<dbReference type="STRING" id="452652.KSE_18340"/>
<dbReference type="CDD" id="cd00093">
    <property type="entry name" value="HTH_XRE"/>
    <property type="match status" value="1"/>
</dbReference>
<dbReference type="eggNOG" id="COG1396">
    <property type="taxonomic scope" value="Bacteria"/>
</dbReference>
<dbReference type="AlphaFoldDB" id="E4N8X8"/>